<dbReference type="EMBL" id="BTGC01000005">
    <property type="protein sequence ID" value="GMM51325.1"/>
    <property type="molecule type" value="Genomic_DNA"/>
</dbReference>
<organism evidence="2 3">
    <name type="scientific">Starmerella bacillaris</name>
    <name type="common">Yeast</name>
    <name type="synonym">Candida zemplinina</name>
    <dbReference type="NCBI Taxonomy" id="1247836"/>
    <lineage>
        <taxon>Eukaryota</taxon>
        <taxon>Fungi</taxon>
        <taxon>Dikarya</taxon>
        <taxon>Ascomycota</taxon>
        <taxon>Saccharomycotina</taxon>
        <taxon>Dipodascomycetes</taxon>
        <taxon>Dipodascales</taxon>
        <taxon>Trichomonascaceae</taxon>
        <taxon>Starmerella</taxon>
    </lineage>
</organism>
<dbReference type="InterPro" id="IPR023231">
    <property type="entry name" value="GSKIP_dom_sf"/>
</dbReference>
<feature type="domain" description="GSKIP" evidence="1">
    <location>
        <begin position="30"/>
        <end position="88"/>
    </location>
</feature>
<comment type="caution">
    <text evidence="2">The sequence shown here is derived from an EMBL/GenBank/DDBJ whole genome shotgun (WGS) entry which is preliminary data.</text>
</comment>
<evidence type="ECO:0000313" key="3">
    <source>
        <dbReference type="Proteomes" id="UP001362899"/>
    </source>
</evidence>
<proteinExistence type="predicted"/>
<name>A0AAV5RIH3_STABA</name>
<accession>A0AAV5RIH3</accession>
<dbReference type="Proteomes" id="UP001362899">
    <property type="component" value="Unassembled WGS sequence"/>
</dbReference>
<evidence type="ECO:0000313" key="2">
    <source>
        <dbReference type="EMBL" id="GMM51325.1"/>
    </source>
</evidence>
<reference evidence="2 3" key="1">
    <citation type="journal article" date="2023" name="Elife">
        <title>Identification of key yeast species and microbe-microbe interactions impacting larval growth of Drosophila in the wild.</title>
        <authorList>
            <person name="Mure A."/>
            <person name="Sugiura Y."/>
            <person name="Maeda R."/>
            <person name="Honda K."/>
            <person name="Sakurai N."/>
            <person name="Takahashi Y."/>
            <person name="Watada M."/>
            <person name="Katoh T."/>
            <person name="Gotoh A."/>
            <person name="Gotoh Y."/>
            <person name="Taniguchi I."/>
            <person name="Nakamura K."/>
            <person name="Hayashi T."/>
            <person name="Katayama T."/>
            <person name="Uemura T."/>
            <person name="Hattori Y."/>
        </authorList>
    </citation>
    <scope>NUCLEOTIDE SEQUENCE [LARGE SCALE GENOMIC DNA]</scope>
    <source>
        <strain evidence="2 3">SB-73</strain>
    </source>
</reference>
<dbReference type="SUPFAM" id="SSF103107">
    <property type="entry name" value="Hypothetical protein c14orf129, hspc210"/>
    <property type="match status" value="1"/>
</dbReference>
<protein>
    <recommendedName>
        <fullName evidence="1">GSKIP domain-containing protein</fullName>
    </recommendedName>
</protein>
<sequence length="93" mass="10801">MLSSALDEEINDLQSYSAFIAHWNRISDDTMEITTLESEKLVVNLSSDGWDLLTTDSQPYPTIEALLMDVSPKFNKAWNEELYRKLKMLERDE</sequence>
<evidence type="ECO:0000259" key="1">
    <source>
        <dbReference type="Pfam" id="PF05303"/>
    </source>
</evidence>
<gene>
    <name evidence="2" type="ORF">DASB73_022830</name>
</gene>
<dbReference type="AlphaFoldDB" id="A0AAV5RIH3"/>
<dbReference type="Gene3D" id="3.30.2280.10">
    <property type="entry name" value="Hypothetical protein (hspc210)"/>
    <property type="match status" value="1"/>
</dbReference>
<dbReference type="InterPro" id="IPR007967">
    <property type="entry name" value="GSKIP_dom"/>
</dbReference>
<keyword evidence="3" id="KW-1185">Reference proteome</keyword>
<dbReference type="Pfam" id="PF05303">
    <property type="entry name" value="GSKIP_dom"/>
    <property type="match status" value="1"/>
</dbReference>